<dbReference type="PANTHER" id="PTHR45833:SF1">
    <property type="entry name" value="METHIONINE SYNTHASE"/>
    <property type="match status" value="1"/>
</dbReference>
<evidence type="ECO:0000256" key="2">
    <source>
        <dbReference type="ARBA" id="ARBA00023285"/>
    </source>
</evidence>
<evidence type="ECO:0000256" key="1">
    <source>
        <dbReference type="ARBA" id="ARBA00022723"/>
    </source>
</evidence>
<dbReference type="InterPro" id="IPR036724">
    <property type="entry name" value="Cobalamin-bd_sf"/>
</dbReference>
<dbReference type="InterPro" id="IPR006158">
    <property type="entry name" value="Cobalamin-bd"/>
</dbReference>
<dbReference type="Gene3D" id="3.40.50.280">
    <property type="entry name" value="Cobalamin-binding domain"/>
    <property type="match status" value="1"/>
</dbReference>
<feature type="region of interest" description="Disordered" evidence="3">
    <location>
        <begin position="219"/>
        <end position="242"/>
    </location>
</feature>
<name>A0ABU8NAI1_9PSEU</name>
<proteinExistence type="predicted"/>
<gene>
    <name evidence="5" type="ORF">WCD41_23345</name>
</gene>
<comment type="caution">
    <text evidence="5">The sequence shown here is derived from an EMBL/GenBank/DDBJ whole genome shotgun (WGS) entry which is preliminary data.</text>
</comment>
<evidence type="ECO:0000256" key="3">
    <source>
        <dbReference type="SAM" id="MobiDB-lite"/>
    </source>
</evidence>
<sequence length="357" mass="36683">MTTASPPSTDPGALRAAYLERLADADEPGAVAVALDALDAGADPETVLLDVVAGAQREIGDLWASGEWTVVQEHVATHISERVVAAVARRAPARPPAGLGTVAVACLDGEWHGLPARLLAEVLARHGWSVEFLGASVPAAQLASHVHRVGPDVVAISSSLPSRLPAARRMVEACRATGTPVLAGGAAFGEDGRWARAVGADGWAPDARAAAAMLAADPDGPWFADRTDEDATPGSSADRSAREEQAVLHARRGELVHLAAASARTGIEETPEDLADDLGHLVDFLAAAVFVDDPSLFDGFVRWVGTVSIPEGLRTDEVAPALDALAAALADSPRTVRLLRDARSALGIGGGPSTPAG</sequence>
<dbReference type="Pfam" id="PF02607">
    <property type="entry name" value="B12-binding_2"/>
    <property type="match status" value="1"/>
</dbReference>
<organism evidence="5 6">
    <name type="scientific">Actinomycetospora aeridis</name>
    <dbReference type="NCBI Taxonomy" id="3129231"/>
    <lineage>
        <taxon>Bacteria</taxon>
        <taxon>Bacillati</taxon>
        <taxon>Actinomycetota</taxon>
        <taxon>Actinomycetes</taxon>
        <taxon>Pseudonocardiales</taxon>
        <taxon>Pseudonocardiaceae</taxon>
        <taxon>Actinomycetospora</taxon>
    </lineage>
</organism>
<keyword evidence="2" id="KW-0170">Cobalt</keyword>
<keyword evidence="1" id="KW-0479">Metal-binding</keyword>
<dbReference type="InterPro" id="IPR036594">
    <property type="entry name" value="Meth_synthase_dom"/>
</dbReference>
<dbReference type="PANTHER" id="PTHR45833">
    <property type="entry name" value="METHIONINE SYNTHASE"/>
    <property type="match status" value="1"/>
</dbReference>
<evidence type="ECO:0000259" key="4">
    <source>
        <dbReference type="PROSITE" id="PS51332"/>
    </source>
</evidence>
<dbReference type="EMBL" id="JBBEGL010000006">
    <property type="protein sequence ID" value="MEJ2889415.1"/>
    <property type="molecule type" value="Genomic_DNA"/>
</dbReference>
<feature type="domain" description="B12-binding" evidence="4">
    <location>
        <begin position="99"/>
        <end position="224"/>
    </location>
</feature>
<dbReference type="Pfam" id="PF02310">
    <property type="entry name" value="B12-binding"/>
    <property type="match status" value="1"/>
</dbReference>
<dbReference type="PROSITE" id="PS51332">
    <property type="entry name" value="B12_BINDING"/>
    <property type="match status" value="1"/>
</dbReference>
<reference evidence="5 6" key="1">
    <citation type="submission" date="2024-03" db="EMBL/GenBank/DDBJ databases">
        <title>Actinomycetospora sp. OC33-EN06, a novel actinomycete isolated from wild orchid (Aerides multiflora).</title>
        <authorList>
            <person name="Suriyachadkun C."/>
        </authorList>
    </citation>
    <scope>NUCLEOTIDE SEQUENCE [LARGE SCALE GENOMIC DNA]</scope>
    <source>
        <strain evidence="5 6">OC33-EN06</strain>
    </source>
</reference>
<dbReference type="Proteomes" id="UP001370100">
    <property type="component" value="Unassembled WGS sequence"/>
</dbReference>
<dbReference type="InterPro" id="IPR050554">
    <property type="entry name" value="Met_Synthase/Corrinoid"/>
</dbReference>
<dbReference type="RefSeq" id="WP_337716939.1">
    <property type="nucleotide sequence ID" value="NZ_JBBEGL010000006.1"/>
</dbReference>
<evidence type="ECO:0000313" key="6">
    <source>
        <dbReference type="Proteomes" id="UP001370100"/>
    </source>
</evidence>
<keyword evidence="6" id="KW-1185">Reference proteome</keyword>
<accession>A0ABU8NAI1</accession>
<protein>
    <submittedName>
        <fullName evidence="5">Cobalamin-dependent protein</fullName>
    </submittedName>
</protein>
<dbReference type="Gene3D" id="1.10.1240.10">
    <property type="entry name" value="Methionine synthase domain"/>
    <property type="match status" value="1"/>
</dbReference>
<dbReference type="SUPFAM" id="SSF52242">
    <property type="entry name" value="Cobalamin (vitamin B12)-binding domain"/>
    <property type="match status" value="1"/>
</dbReference>
<dbReference type="InterPro" id="IPR003759">
    <property type="entry name" value="Cbl-bd_cap"/>
</dbReference>
<evidence type="ECO:0000313" key="5">
    <source>
        <dbReference type="EMBL" id="MEJ2889415.1"/>
    </source>
</evidence>